<dbReference type="CDD" id="cd00082">
    <property type="entry name" value="HisKA"/>
    <property type="match status" value="1"/>
</dbReference>
<dbReference type="InterPro" id="IPR005467">
    <property type="entry name" value="His_kinase_dom"/>
</dbReference>
<dbReference type="CDD" id="cd00075">
    <property type="entry name" value="HATPase"/>
    <property type="match status" value="1"/>
</dbReference>
<dbReference type="Pfam" id="PF01590">
    <property type="entry name" value="GAF"/>
    <property type="match status" value="1"/>
</dbReference>
<reference evidence="5 6" key="1">
    <citation type="submission" date="2023-09" db="EMBL/GenBank/DDBJ databases">
        <authorList>
            <person name="Rey-Velasco X."/>
        </authorList>
    </citation>
    <scope>NUCLEOTIDE SEQUENCE [LARGE SCALE GENOMIC DNA]</scope>
    <source>
        <strain evidence="5 6">F158</strain>
    </source>
</reference>
<dbReference type="InterPro" id="IPR004358">
    <property type="entry name" value="Sig_transdc_His_kin-like_C"/>
</dbReference>
<dbReference type="PANTHER" id="PTHR43102:SF2">
    <property type="entry name" value="GAF DOMAIN-CONTAINING PROTEIN"/>
    <property type="match status" value="1"/>
</dbReference>
<dbReference type="PANTHER" id="PTHR43102">
    <property type="entry name" value="SLR1143 PROTEIN"/>
    <property type="match status" value="1"/>
</dbReference>
<dbReference type="Gene3D" id="3.30.450.40">
    <property type="match status" value="1"/>
</dbReference>
<evidence type="ECO:0000313" key="6">
    <source>
        <dbReference type="Proteomes" id="UP001265259"/>
    </source>
</evidence>
<comment type="caution">
    <text evidence="5">The sequence shown here is derived from an EMBL/GenBank/DDBJ whole genome shotgun (WGS) entry which is preliminary data.</text>
</comment>
<organism evidence="5 6">
    <name type="scientific">Tropicimonas omnivorans</name>
    <dbReference type="NCBI Taxonomy" id="3075590"/>
    <lineage>
        <taxon>Bacteria</taxon>
        <taxon>Pseudomonadati</taxon>
        <taxon>Pseudomonadota</taxon>
        <taxon>Alphaproteobacteria</taxon>
        <taxon>Rhodobacterales</taxon>
        <taxon>Roseobacteraceae</taxon>
        <taxon>Tropicimonas</taxon>
    </lineage>
</organism>
<dbReference type="Gene3D" id="1.10.287.130">
    <property type="match status" value="1"/>
</dbReference>
<dbReference type="InterPro" id="IPR003661">
    <property type="entry name" value="HisK_dim/P_dom"/>
</dbReference>
<dbReference type="PROSITE" id="PS50109">
    <property type="entry name" value="HIS_KIN"/>
    <property type="match status" value="1"/>
</dbReference>
<dbReference type="Pfam" id="PF00512">
    <property type="entry name" value="HisKA"/>
    <property type="match status" value="1"/>
</dbReference>
<feature type="domain" description="Histidine kinase" evidence="4">
    <location>
        <begin position="185"/>
        <end position="397"/>
    </location>
</feature>
<dbReference type="SMART" id="SM00065">
    <property type="entry name" value="GAF"/>
    <property type="match status" value="1"/>
</dbReference>
<dbReference type="SUPFAM" id="SSF55874">
    <property type="entry name" value="ATPase domain of HSP90 chaperone/DNA topoisomerase II/histidine kinase"/>
    <property type="match status" value="1"/>
</dbReference>
<comment type="catalytic activity">
    <reaction evidence="1">
        <text>ATP + protein L-histidine = ADP + protein N-phospho-L-histidine.</text>
        <dbReference type="EC" id="2.7.13.3"/>
    </reaction>
</comment>
<dbReference type="InterPro" id="IPR036097">
    <property type="entry name" value="HisK_dim/P_sf"/>
</dbReference>
<keyword evidence="5" id="KW-0808">Transferase</keyword>
<dbReference type="InterPro" id="IPR029016">
    <property type="entry name" value="GAF-like_dom_sf"/>
</dbReference>
<evidence type="ECO:0000256" key="3">
    <source>
        <dbReference type="ARBA" id="ARBA00022553"/>
    </source>
</evidence>
<dbReference type="SMART" id="SM00388">
    <property type="entry name" value="HisKA"/>
    <property type="match status" value="1"/>
</dbReference>
<dbReference type="Gene3D" id="3.30.565.10">
    <property type="entry name" value="Histidine kinase-like ATPase, C-terminal domain"/>
    <property type="match status" value="1"/>
</dbReference>
<evidence type="ECO:0000256" key="2">
    <source>
        <dbReference type="ARBA" id="ARBA00012438"/>
    </source>
</evidence>
<dbReference type="EMBL" id="JAVRHL010000004">
    <property type="protein sequence ID" value="MDT0684304.1"/>
    <property type="molecule type" value="Genomic_DNA"/>
</dbReference>
<dbReference type="Pfam" id="PF02518">
    <property type="entry name" value="HATPase_c"/>
    <property type="match status" value="1"/>
</dbReference>
<dbReference type="InterPro" id="IPR036890">
    <property type="entry name" value="HATPase_C_sf"/>
</dbReference>
<evidence type="ECO:0000259" key="4">
    <source>
        <dbReference type="PROSITE" id="PS50109"/>
    </source>
</evidence>
<evidence type="ECO:0000256" key="1">
    <source>
        <dbReference type="ARBA" id="ARBA00000085"/>
    </source>
</evidence>
<dbReference type="SMART" id="SM00387">
    <property type="entry name" value="HATPase_c"/>
    <property type="match status" value="1"/>
</dbReference>
<keyword evidence="5" id="KW-0418">Kinase</keyword>
<gene>
    <name evidence="5" type="ORF">RM543_16600</name>
</gene>
<protein>
    <recommendedName>
        <fullName evidence="2">histidine kinase</fullName>
        <ecNumber evidence="2">2.7.13.3</ecNumber>
    </recommendedName>
</protein>
<dbReference type="RefSeq" id="WP_311693666.1">
    <property type="nucleotide sequence ID" value="NZ_JAVRHL010000004.1"/>
</dbReference>
<dbReference type="PRINTS" id="PR00344">
    <property type="entry name" value="BCTRLSENSOR"/>
</dbReference>
<accession>A0ABU3DKQ4</accession>
<keyword evidence="6" id="KW-1185">Reference proteome</keyword>
<dbReference type="GO" id="GO:0016301">
    <property type="term" value="F:kinase activity"/>
    <property type="evidence" value="ECO:0007669"/>
    <property type="project" value="UniProtKB-KW"/>
</dbReference>
<dbReference type="EC" id="2.7.13.3" evidence="2"/>
<dbReference type="SUPFAM" id="SSF47384">
    <property type="entry name" value="Homodimeric domain of signal transducing histidine kinase"/>
    <property type="match status" value="1"/>
</dbReference>
<keyword evidence="3" id="KW-0597">Phosphoprotein</keyword>
<sequence length="410" mass="44255">MRPFPIPFNEEERQAVVATLSDVRPDEDPILREIVGLVCGVMGVPTALVSIVDDERQWFAARANFPVGETSRDYSICAHAIITPETLVIPDTHADPRFRDHPVVVNSPHVRFYVGAPIVLASGFRVGSLCALDYVGRERPEPAAIAMLESLARIVAETLDRHHAQSGDDRESERDRGARGEILALVGHEFRTPLTVILGSSRLLGARLEGADKRMADATATAARHLSDLVDNLLTFSDLSTGDVRLGETQGDMREMLRAVHLEGELLFEEGGASLALEMDDAIGQALFDPVHLKGAVTCLMMNALVHGGRVARLVGRQETSGDIVIEVMDDGAGPSGSLPSCLKPFRVGENIDTRRTGGIGLGLPLAQRIAEMHGGELDLRSKDDGFHAAITLPAWRAQPEAVKDARKAG</sequence>
<proteinExistence type="predicted"/>
<dbReference type="InterPro" id="IPR003594">
    <property type="entry name" value="HATPase_dom"/>
</dbReference>
<evidence type="ECO:0000313" key="5">
    <source>
        <dbReference type="EMBL" id="MDT0684304.1"/>
    </source>
</evidence>
<dbReference type="InterPro" id="IPR003018">
    <property type="entry name" value="GAF"/>
</dbReference>
<name>A0ABU3DKQ4_9RHOB</name>
<dbReference type="Proteomes" id="UP001265259">
    <property type="component" value="Unassembled WGS sequence"/>
</dbReference>
<dbReference type="SUPFAM" id="SSF55781">
    <property type="entry name" value="GAF domain-like"/>
    <property type="match status" value="1"/>
</dbReference>